<protein>
    <submittedName>
        <fullName evidence="1">Uncharacterized protein</fullName>
    </submittedName>
</protein>
<dbReference type="Proteomes" id="UP000689129">
    <property type="component" value="Unassembled WGS sequence"/>
</dbReference>
<gene>
    <name evidence="1" type="ORF">HYQ45_015650</name>
</gene>
<name>A0A8I3AH70_VERLO</name>
<accession>A0A8I3AH70</accession>
<dbReference type="AlphaFoldDB" id="A0A8I3AH70"/>
<comment type="caution">
    <text evidence="1">The sequence shown here is derived from an EMBL/GenBank/DDBJ whole genome shotgun (WGS) entry which is preliminary data.</text>
</comment>
<evidence type="ECO:0000313" key="1">
    <source>
        <dbReference type="EMBL" id="KAG7118029.1"/>
    </source>
</evidence>
<organism evidence="1 2">
    <name type="scientific">Verticillium longisporum</name>
    <name type="common">Verticillium dahliae var. longisporum</name>
    <dbReference type="NCBI Taxonomy" id="100787"/>
    <lineage>
        <taxon>Eukaryota</taxon>
        <taxon>Fungi</taxon>
        <taxon>Dikarya</taxon>
        <taxon>Ascomycota</taxon>
        <taxon>Pezizomycotina</taxon>
        <taxon>Sordariomycetes</taxon>
        <taxon>Hypocreomycetidae</taxon>
        <taxon>Glomerellales</taxon>
        <taxon>Plectosphaerellaceae</taxon>
        <taxon>Verticillium</taxon>
    </lineage>
</organism>
<proteinExistence type="predicted"/>
<sequence length="155" mass="17948">MATTRDHARARNLVDASGDEETLDSTPRLYLWIITILHDIDQFQYPFDALAISQTIAPTRSDTRNGPKLFNLVIVPWHRRPAARNLRRQPDRNCSIYLRSRNTCHHKKCMTQIAVLDSTRRDLSLFNATRCKRTPPSDSMPRRAIPRFSFVSNLT</sequence>
<dbReference type="EMBL" id="JAEMWZ010000433">
    <property type="protein sequence ID" value="KAG7118029.1"/>
    <property type="molecule type" value="Genomic_DNA"/>
</dbReference>
<evidence type="ECO:0000313" key="2">
    <source>
        <dbReference type="Proteomes" id="UP000689129"/>
    </source>
</evidence>
<reference evidence="1" key="1">
    <citation type="journal article" date="2021" name="Mol. Plant Pathol.">
        <title>A 20-kb lineage-specific genomic region tames virulence in pathogenic amphidiploid Verticillium longisporum.</title>
        <authorList>
            <person name="Harting R."/>
            <person name="Starke J."/>
            <person name="Kusch H."/>
            <person name="Poggeler S."/>
            <person name="Maurus I."/>
            <person name="Schluter R."/>
            <person name="Landesfeind M."/>
            <person name="Bulla I."/>
            <person name="Nowrousian M."/>
            <person name="de Jonge R."/>
            <person name="Stahlhut G."/>
            <person name="Hoff K.J."/>
            <person name="Asshauer K.P."/>
            <person name="Thurmer A."/>
            <person name="Stanke M."/>
            <person name="Daniel R."/>
            <person name="Morgenstern B."/>
            <person name="Thomma B.P.H.J."/>
            <person name="Kronstad J.W."/>
            <person name="Braus-Stromeyer S.A."/>
            <person name="Braus G.H."/>
        </authorList>
    </citation>
    <scope>NUCLEOTIDE SEQUENCE</scope>
    <source>
        <strain evidence="1">Vl32</strain>
    </source>
</reference>